<keyword evidence="2" id="KW-0812">Transmembrane</keyword>
<evidence type="ECO:0000313" key="4">
    <source>
        <dbReference type="EMBL" id="MDK3020521.1"/>
    </source>
</evidence>
<comment type="caution">
    <text evidence="4">The sequence shown here is derived from an EMBL/GenBank/DDBJ whole genome shotgun (WGS) entry which is preliminary data.</text>
</comment>
<dbReference type="PROSITE" id="PS51782">
    <property type="entry name" value="LYSM"/>
    <property type="match status" value="1"/>
</dbReference>
<dbReference type="Gene3D" id="3.10.350.10">
    <property type="entry name" value="LysM domain"/>
    <property type="match status" value="1"/>
</dbReference>
<evidence type="ECO:0000256" key="1">
    <source>
        <dbReference type="SAM" id="MobiDB-lite"/>
    </source>
</evidence>
<dbReference type="CDD" id="cd00118">
    <property type="entry name" value="LysM"/>
    <property type="match status" value="1"/>
</dbReference>
<keyword evidence="2" id="KW-0472">Membrane</keyword>
<dbReference type="InterPro" id="IPR052196">
    <property type="entry name" value="Bact_Kbp"/>
</dbReference>
<dbReference type="InterPro" id="IPR018392">
    <property type="entry name" value="LysM"/>
</dbReference>
<proteinExistence type="predicted"/>
<evidence type="ECO:0000313" key="5">
    <source>
        <dbReference type="Proteomes" id="UP001243757"/>
    </source>
</evidence>
<dbReference type="EMBL" id="JASNJD010000026">
    <property type="protein sequence ID" value="MDK3020521.1"/>
    <property type="molecule type" value="Genomic_DNA"/>
</dbReference>
<evidence type="ECO:0000259" key="3">
    <source>
        <dbReference type="PROSITE" id="PS51782"/>
    </source>
</evidence>
<keyword evidence="5" id="KW-1185">Reference proteome</keyword>
<dbReference type="InterPro" id="IPR036779">
    <property type="entry name" value="LysM_dom_sf"/>
</dbReference>
<keyword evidence="2" id="KW-1133">Transmembrane helix</keyword>
<dbReference type="RefSeq" id="WP_284483173.1">
    <property type="nucleotide sequence ID" value="NZ_JASNJD010000026.1"/>
</dbReference>
<feature type="compositionally biased region" description="Low complexity" evidence="1">
    <location>
        <begin position="57"/>
        <end position="117"/>
    </location>
</feature>
<dbReference type="SMART" id="SM00257">
    <property type="entry name" value="LysM"/>
    <property type="match status" value="1"/>
</dbReference>
<dbReference type="PANTHER" id="PTHR34700">
    <property type="entry name" value="POTASSIUM BINDING PROTEIN KBP"/>
    <property type="match status" value="1"/>
</dbReference>
<accession>A0ABT7F7D6</accession>
<gene>
    <name evidence="4" type="ORF">QO033_22825</name>
</gene>
<protein>
    <submittedName>
        <fullName evidence="4">LysM peptidoglycan-binding domain-containing protein</fullName>
    </submittedName>
</protein>
<feature type="transmembrane region" description="Helical" evidence="2">
    <location>
        <begin position="12"/>
        <end position="32"/>
    </location>
</feature>
<dbReference type="PANTHER" id="PTHR34700:SF4">
    <property type="entry name" value="PHAGE-LIKE ELEMENT PBSX PROTEIN XKDP"/>
    <property type="match status" value="1"/>
</dbReference>
<evidence type="ECO:0000256" key="2">
    <source>
        <dbReference type="SAM" id="Phobius"/>
    </source>
</evidence>
<sequence>MATETGSWGLTGILGLGGAVVVAGAVGLYYYVNVAGQGTETAPAVIQPAPVTPAPAPEAEAVRPAGENTAAPAAEAAPTTPPKTTSDTVPATVPATAADTTAGTAPAPTAEPADATMAPPRFDLVRVEADGTAVIAGQALPQSRVTLLLDGVEQDGLTVGPEGEFVHFLTLPPSEAPRVLRLKAVLGEAEVFSDDEIILAPVLAPVAAPVVAEATSSAGEAEAVVAGTPAATGDSQGRAPAPATDAPVAPAPARSETAMAPATTDVGTQAPAPVGGTPAPEATSAPAPVAVLRSDAGGVELIQPASAPRPDALQALSLDLIGYSAEGEVTLSGRAGGQALVRVYLDNRAVEDLQAAGDGRWSGNLTGIAPGVYTLRLDELDDTGAVVSRLETPFKREAPEALAAAPGPAAGAAEVPPVRAVTVQKGDTLWAISRARYGEGVLYVRVFEANRDRIRNPDLIYPGQVFSIPE</sequence>
<reference evidence="4 5" key="1">
    <citation type="submission" date="2023-05" db="EMBL/GenBank/DDBJ databases">
        <title>Pseudodonghicola sp. nov.</title>
        <authorList>
            <person name="Huang J."/>
        </authorList>
    </citation>
    <scope>NUCLEOTIDE SEQUENCE [LARGE SCALE GENOMIC DNA]</scope>
    <source>
        <strain evidence="4 5">IC7</strain>
    </source>
</reference>
<feature type="region of interest" description="Disordered" evidence="1">
    <location>
        <begin position="227"/>
        <end position="286"/>
    </location>
</feature>
<dbReference type="Proteomes" id="UP001243757">
    <property type="component" value="Unassembled WGS sequence"/>
</dbReference>
<dbReference type="Pfam" id="PF01476">
    <property type="entry name" value="LysM"/>
    <property type="match status" value="1"/>
</dbReference>
<feature type="domain" description="LysM" evidence="3">
    <location>
        <begin position="419"/>
        <end position="468"/>
    </location>
</feature>
<organism evidence="4 5">
    <name type="scientific">Pseudodonghicola flavimaris</name>
    <dbReference type="NCBI Taxonomy" id="3050036"/>
    <lineage>
        <taxon>Bacteria</taxon>
        <taxon>Pseudomonadati</taxon>
        <taxon>Pseudomonadota</taxon>
        <taxon>Alphaproteobacteria</taxon>
        <taxon>Rhodobacterales</taxon>
        <taxon>Paracoccaceae</taxon>
        <taxon>Pseudodonghicola</taxon>
    </lineage>
</organism>
<feature type="compositionally biased region" description="Low complexity" evidence="1">
    <location>
        <begin position="227"/>
        <end position="253"/>
    </location>
</feature>
<feature type="compositionally biased region" description="Low complexity" evidence="1">
    <location>
        <begin position="277"/>
        <end position="286"/>
    </location>
</feature>
<name>A0ABT7F7D6_9RHOB</name>
<feature type="region of interest" description="Disordered" evidence="1">
    <location>
        <begin position="49"/>
        <end position="117"/>
    </location>
</feature>